<dbReference type="AlphaFoldDB" id="A0AA35RXW5"/>
<sequence>AVVCVCFRCAQLTLVAISNQLLEVWVSRKPALYVPYLAHYAPSTLHFLWRARSGAFIHETMGRSSY</sequence>
<dbReference type="EMBL" id="CASHTH010001688">
    <property type="protein sequence ID" value="CAI8018452.1"/>
    <property type="molecule type" value="Genomic_DNA"/>
</dbReference>
<evidence type="ECO:0000313" key="2">
    <source>
        <dbReference type="Proteomes" id="UP001174909"/>
    </source>
</evidence>
<protein>
    <submittedName>
        <fullName evidence="1">Uncharacterized protein</fullName>
    </submittedName>
</protein>
<accession>A0AA35RXW5</accession>
<proteinExistence type="predicted"/>
<reference evidence="1" key="1">
    <citation type="submission" date="2023-03" db="EMBL/GenBank/DDBJ databases">
        <authorList>
            <person name="Steffen K."/>
            <person name="Cardenas P."/>
        </authorList>
    </citation>
    <scope>NUCLEOTIDE SEQUENCE</scope>
</reference>
<dbReference type="Proteomes" id="UP001174909">
    <property type="component" value="Unassembled WGS sequence"/>
</dbReference>
<evidence type="ECO:0000313" key="1">
    <source>
        <dbReference type="EMBL" id="CAI8018452.1"/>
    </source>
</evidence>
<gene>
    <name evidence="1" type="ORF">GBAR_LOCUS11202</name>
</gene>
<comment type="caution">
    <text evidence="1">The sequence shown here is derived from an EMBL/GenBank/DDBJ whole genome shotgun (WGS) entry which is preliminary data.</text>
</comment>
<keyword evidence="2" id="KW-1185">Reference proteome</keyword>
<name>A0AA35RXW5_GEOBA</name>
<feature type="non-terminal residue" evidence="1">
    <location>
        <position position="66"/>
    </location>
</feature>
<organism evidence="1 2">
    <name type="scientific">Geodia barretti</name>
    <name type="common">Barrett's horny sponge</name>
    <dbReference type="NCBI Taxonomy" id="519541"/>
    <lineage>
        <taxon>Eukaryota</taxon>
        <taxon>Metazoa</taxon>
        <taxon>Porifera</taxon>
        <taxon>Demospongiae</taxon>
        <taxon>Heteroscleromorpha</taxon>
        <taxon>Tetractinellida</taxon>
        <taxon>Astrophorina</taxon>
        <taxon>Geodiidae</taxon>
        <taxon>Geodia</taxon>
    </lineage>
</organism>